<dbReference type="Pfam" id="PF10592">
    <property type="entry name" value="AIPR"/>
    <property type="match status" value="1"/>
</dbReference>
<dbReference type="InterPro" id="IPR018891">
    <property type="entry name" value="AIPR_C"/>
</dbReference>
<dbReference type="RefSeq" id="WP_021713935.1">
    <property type="nucleotide sequence ID" value="NZ_BATM01000028.1"/>
</dbReference>
<dbReference type="AlphaFoldDB" id="U3B440"/>
<accession>U3B440</accession>
<evidence type="ECO:0000313" key="2">
    <source>
        <dbReference type="EMBL" id="GAD80227.1"/>
    </source>
</evidence>
<reference evidence="2 3" key="1">
    <citation type="submission" date="2013-09" db="EMBL/GenBank/DDBJ databases">
        <title>Whole genome shotgun sequence of Vibrio ezurae NBRC 102218.</title>
        <authorList>
            <person name="Yoshida I."/>
            <person name="Hosoyama A."/>
            <person name="Numata M."/>
            <person name="Hashimoto M."/>
            <person name="Hosoyama Y."/>
            <person name="Tsuchikane K."/>
            <person name="Noguchi M."/>
            <person name="Hirakata S."/>
            <person name="Ichikawa N."/>
            <person name="Ohji S."/>
            <person name="Yamazoe A."/>
            <person name="Fujita N."/>
        </authorList>
    </citation>
    <scope>NUCLEOTIDE SEQUENCE [LARGE SCALE GENOMIC DNA]</scope>
    <source>
        <strain evidence="2 3">NBRC 102218</strain>
    </source>
</reference>
<dbReference type="OrthoDB" id="9806213at2"/>
<dbReference type="Proteomes" id="UP000016562">
    <property type="component" value="Unassembled WGS sequence"/>
</dbReference>
<proteinExistence type="predicted"/>
<protein>
    <recommendedName>
        <fullName evidence="1">Abortive phage infection protein C-terminal domain-containing protein</fullName>
    </recommendedName>
</protein>
<sequence length="559" mass="64324">MANINDFKLLRIKSVNCYKEAERVLGISIINQVEQARFGFYFFMLDILYGVNDIEEARGFITDTNFNHIILGNKDDDGGIDAVYIDDDEKVVNLFNFKYREKFNIDSKQKLNDVTTSLKYITALAEGDIGHFSGKPREYAEEIKKLYNSNEVWKTRIYFVSNDMSTVDVSDPHIKNIANSFDVEVSAISLKEISEMVSIRPEPISATLVLPNNALMSYSESDLSSSISYIARLKSSEIVRITCNDKNLRHNHNLENYKELSDVKLDFGVLFDNVRGFVQKSKYNENIRETLKDNPSKFFMYNNGITIVAQGIETESINGNTKQKIIIDNFQVLNGGQTVRTIHNFNSQHEDHITDYLPSSEVLVRIFMTGKSNTGEINKIAEFTNSQNSISPADLKSSDERQIQIEKYLKEKNINYVRKSGDLGKGDGNYERSITMIKFGQLLYAKQGFPEKSTSSKKSIFTKNYNIVFGDKNFDIDESEMLVTDFYSIKHAYDNSSYESLDIKHYYIIYLNQIFPEVSIEHKMDILESHVRGYKVDKDTSDVRKMSQTRFKEELLDKF</sequence>
<gene>
    <name evidence="2" type="ORF">VEZ01S_28_00100</name>
</gene>
<dbReference type="EMBL" id="BATM01000028">
    <property type="protein sequence ID" value="GAD80227.1"/>
    <property type="molecule type" value="Genomic_DNA"/>
</dbReference>
<organism evidence="2 3">
    <name type="scientific">Vibrio ezurae NBRC 102218</name>
    <dbReference type="NCBI Taxonomy" id="1219080"/>
    <lineage>
        <taxon>Bacteria</taxon>
        <taxon>Pseudomonadati</taxon>
        <taxon>Pseudomonadota</taxon>
        <taxon>Gammaproteobacteria</taxon>
        <taxon>Vibrionales</taxon>
        <taxon>Vibrionaceae</taxon>
        <taxon>Vibrio</taxon>
    </lineage>
</organism>
<feature type="domain" description="Abortive phage infection protein C-terminal" evidence="1">
    <location>
        <begin position="270"/>
        <end position="459"/>
    </location>
</feature>
<evidence type="ECO:0000259" key="1">
    <source>
        <dbReference type="Pfam" id="PF10592"/>
    </source>
</evidence>
<name>U3B440_9VIBR</name>
<evidence type="ECO:0000313" key="3">
    <source>
        <dbReference type="Proteomes" id="UP000016562"/>
    </source>
</evidence>
<dbReference type="STRING" id="1219080.VEZ01S_28_00100"/>
<comment type="caution">
    <text evidence="2">The sequence shown here is derived from an EMBL/GenBank/DDBJ whole genome shotgun (WGS) entry which is preliminary data.</text>
</comment>
<keyword evidence="3" id="KW-1185">Reference proteome</keyword>